<evidence type="ECO:0000313" key="3">
    <source>
        <dbReference type="Proteomes" id="UP000027073"/>
    </source>
</evidence>
<feature type="compositionally biased region" description="Basic and acidic residues" evidence="1">
    <location>
        <begin position="181"/>
        <end position="198"/>
    </location>
</feature>
<feature type="compositionally biased region" description="Basic and acidic residues" evidence="1">
    <location>
        <begin position="325"/>
        <end position="340"/>
    </location>
</feature>
<reference evidence="3" key="1">
    <citation type="journal article" date="2014" name="Proc. Natl. Acad. Sci. U.S.A.">
        <title>Extensive sampling of basidiomycete genomes demonstrates inadequacy of the white-rot/brown-rot paradigm for wood decay fungi.</title>
        <authorList>
            <person name="Riley R."/>
            <person name="Salamov A.A."/>
            <person name="Brown D.W."/>
            <person name="Nagy L.G."/>
            <person name="Floudas D."/>
            <person name="Held B.W."/>
            <person name="Levasseur A."/>
            <person name="Lombard V."/>
            <person name="Morin E."/>
            <person name="Otillar R."/>
            <person name="Lindquist E.A."/>
            <person name="Sun H."/>
            <person name="LaButti K.M."/>
            <person name="Schmutz J."/>
            <person name="Jabbour D."/>
            <person name="Luo H."/>
            <person name="Baker S.E."/>
            <person name="Pisabarro A.G."/>
            <person name="Walton J.D."/>
            <person name="Blanchette R.A."/>
            <person name="Henrissat B."/>
            <person name="Martin F."/>
            <person name="Cullen D."/>
            <person name="Hibbett D.S."/>
            <person name="Grigoriev I.V."/>
        </authorList>
    </citation>
    <scope>NUCLEOTIDE SEQUENCE [LARGE SCALE GENOMIC DNA]</scope>
    <source>
        <strain evidence="3">PC15</strain>
    </source>
</reference>
<name>A0A067P8D2_PLEO1</name>
<evidence type="ECO:0000313" key="2">
    <source>
        <dbReference type="EMBL" id="KDQ32161.1"/>
    </source>
</evidence>
<dbReference type="HOGENOM" id="CLU_816666_0_0_1"/>
<organism evidence="2 3">
    <name type="scientific">Pleurotus ostreatus (strain PC15)</name>
    <name type="common">Oyster mushroom</name>
    <dbReference type="NCBI Taxonomy" id="1137138"/>
    <lineage>
        <taxon>Eukaryota</taxon>
        <taxon>Fungi</taxon>
        <taxon>Dikarya</taxon>
        <taxon>Basidiomycota</taxon>
        <taxon>Agaricomycotina</taxon>
        <taxon>Agaricomycetes</taxon>
        <taxon>Agaricomycetidae</taxon>
        <taxon>Agaricales</taxon>
        <taxon>Pleurotineae</taxon>
        <taxon>Pleurotaceae</taxon>
        <taxon>Pleurotus</taxon>
    </lineage>
</organism>
<feature type="region of interest" description="Disordered" evidence="1">
    <location>
        <begin position="166"/>
        <end position="232"/>
    </location>
</feature>
<dbReference type="AlphaFoldDB" id="A0A067P8D2"/>
<feature type="compositionally biased region" description="Acidic residues" evidence="1">
    <location>
        <begin position="314"/>
        <end position="324"/>
    </location>
</feature>
<dbReference type="VEuPathDB" id="FungiDB:PLEOSDRAFT_165443"/>
<dbReference type="InParanoid" id="A0A067P8D2"/>
<gene>
    <name evidence="2" type="ORF">PLEOSDRAFT_165443</name>
</gene>
<feature type="region of interest" description="Disordered" evidence="1">
    <location>
        <begin position="305"/>
        <end position="340"/>
    </location>
</feature>
<dbReference type="Proteomes" id="UP000027073">
    <property type="component" value="Unassembled WGS sequence"/>
</dbReference>
<dbReference type="EMBL" id="KL198005">
    <property type="protein sequence ID" value="KDQ32161.1"/>
    <property type="molecule type" value="Genomic_DNA"/>
</dbReference>
<protein>
    <submittedName>
        <fullName evidence="2">Uncharacterized protein</fullName>
    </submittedName>
</protein>
<accession>A0A067P8D2</accession>
<sequence length="340" mass="37699">MYNSQPNLLDHQQLRNVQFTTTNILIKAFAAGNLSCIVAPSTLLPPHLFFANFTDTLSLGCALSSRLQTTIFLGTHSHISVLQMRYKLLAYQTHAPSQAMIATHEVYRDSQPAIEQGQIAQMVKASGKHPGVARVGKVPIMTCGAPRHPSGHTHAKYDQRVKKLRHISPPSDDGSNSPTDVFHDEDTRSEEGSSKTDDDQQTGVSKRRKQEAERRNIESIRPVKKPKKAGRVEAQEIGRRGMVLRSHKASLVSQIDAPSAVSNYILPLGISHLCKLGGMMGGCTSSGTYNGWMWMWIHEQPTMGGNRRLYKDGNDDEDTEEDEGEGGRERGEERGEERCQ</sequence>
<proteinExistence type="predicted"/>
<evidence type="ECO:0000256" key="1">
    <source>
        <dbReference type="SAM" id="MobiDB-lite"/>
    </source>
</evidence>